<gene>
    <name evidence="1" type="ORF">Vadar_007606</name>
</gene>
<accession>A0ACB7YL63</accession>
<name>A0ACB7YL63_9ERIC</name>
<dbReference type="Proteomes" id="UP000828048">
    <property type="component" value="Chromosome 11"/>
</dbReference>
<evidence type="ECO:0000313" key="2">
    <source>
        <dbReference type="Proteomes" id="UP000828048"/>
    </source>
</evidence>
<comment type="caution">
    <text evidence="1">The sequence shown here is derived from an EMBL/GenBank/DDBJ whole genome shotgun (WGS) entry which is preliminary data.</text>
</comment>
<proteinExistence type="predicted"/>
<reference evidence="1 2" key="1">
    <citation type="journal article" date="2021" name="Hortic Res">
        <title>High-quality reference genome and annotation aids understanding of berry development for evergreen blueberry (Vaccinium darrowii).</title>
        <authorList>
            <person name="Yu J."/>
            <person name="Hulse-Kemp A.M."/>
            <person name="Babiker E."/>
            <person name="Staton M."/>
        </authorList>
    </citation>
    <scope>NUCLEOTIDE SEQUENCE [LARGE SCALE GENOMIC DNA]</scope>
    <source>
        <strain evidence="2">cv. NJ 8807/NJ 8810</strain>
        <tissue evidence="1">Young leaf</tissue>
    </source>
</reference>
<dbReference type="EMBL" id="CM037161">
    <property type="protein sequence ID" value="KAH7853879.1"/>
    <property type="molecule type" value="Genomic_DNA"/>
</dbReference>
<evidence type="ECO:0000313" key="1">
    <source>
        <dbReference type="EMBL" id="KAH7853879.1"/>
    </source>
</evidence>
<sequence>MATLSTYEEDQQNPSSSSRKPFNALLDPSNPLGFLEPVFDFVSRETDLFKSDYGVGEVNALVRKVKEKVYNAKEESPQAY</sequence>
<keyword evidence="2" id="KW-1185">Reference proteome</keyword>
<protein>
    <submittedName>
        <fullName evidence="1">Uncharacterized protein</fullName>
    </submittedName>
</protein>
<organism evidence="1 2">
    <name type="scientific">Vaccinium darrowii</name>
    <dbReference type="NCBI Taxonomy" id="229202"/>
    <lineage>
        <taxon>Eukaryota</taxon>
        <taxon>Viridiplantae</taxon>
        <taxon>Streptophyta</taxon>
        <taxon>Embryophyta</taxon>
        <taxon>Tracheophyta</taxon>
        <taxon>Spermatophyta</taxon>
        <taxon>Magnoliopsida</taxon>
        <taxon>eudicotyledons</taxon>
        <taxon>Gunneridae</taxon>
        <taxon>Pentapetalae</taxon>
        <taxon>asterids</taxon>
        <taxon>Ericales</taxon>
        <taxon>Ericaceae</taxon>
        <taxon>Vaccinioideae</taxon>
        <taxon>Vaccinieae</taxon>
        <taxon>Vaccinium</taxon>
    </lineage>
</organism>